<dbReference type="GO" id="GO:0000462">
    <property type="term" value="P:maturation of SSU-rRNA from tricistronic rRNA transcript (SSU-rRNA, 5.8S rRNA, LSU-rRNA)"/>
    <property type="evidence" value="ECO:0007669"/>
    <property type="project" value="TreeGrafter"/>
</dbReference>
<comment type="subcellular location">
    <subcellularLocation>
        <location evidence="2">Nucleus</location>
        <location evidence="2">Nucleolus</location>
    </subcellularLocation>
</comment>
<dbReference type="PANTHER" id="PTHR33911">
    <property type="entry name" value="RRNA-PROCESSING PROTEIN EFG1"/>
    <property type="match status" value="1"/>
</dbReference>
<feature type="region of interest" description="Disordered" evidence="10">
    <location>
        <begin position="1"/>
        <end position="38"/>
    </location>
</feature>
<feature type="compositionally biased region" description="Basic and acidic residues" evidence="10">
    <location>
        <begin position="200"/>
        <end position="209"/>
    </location>
</feature>
<keyword evidence="8" id="KW-0539">Nucleus</keyword>
<evidence type="ECO:0000256" key="8">
    <source>
        <dbReference type="ARBA" id="ARBA00023242"/>
    </source>
</evidence>
<dbReference type="Pfam" id="PF10153">
    <property type="entry name" value="Efg1"/>
    <property type="match status" value="1"/>
</dbReference>
<keyword evidence="6" id="KW-0698">rRNA processing</keyword>
<accession>A0A9W8QKE5</accession>
<keyword evidence="7 9" id="KW-0175">Coiled coil</keyword>
<evidence type="ECO:0000256" key="4">
    <source>
        <dbReference type="ARBA" id="ARBA00018689"/>
    </source>
</evidence>
<name>A0A9W8QKE5_AKAMU</name>
<dbReference type="Proteomes" id="UP001144673">
    <property type="component" value="Unassembled WGS sequence"/>
</dbReference>
<gene>
    <name evidence="11" type="ORF">LMH87_008798</name>
</gene>
<evidence type="ECO:0000313" key="12">
    <source>
        <dbReference type="Proteomes" id="UP001144673"/>
    </source>
</evidence>
<evidence type="ECO:0000256" key="10">
    <source>
        <dbReference type="SAM" id="MobiDB-lite"/>
    </source>
</evidence>
<evidence type="ECO:0000313" key="11">
    <source>
        <dbReference type="EMBL" id="KAJ4158265.1"/>
    </source>
</evidence>
<feature type="coiled-coil region" evidence="9">
    <location>
        <begin position="93"/>
        <end position="120"/>
    </location>
</feature>
<dbReference type="KEGG" id="amus:LMH87_008798"/>
<evidence type="ECO:0000256" key="6">
    <source>
        <dbReference type="ARBA" id="ARBA00022552"/>
    </source>
</evidence>
<feature type="region of interest" description="Disordered" evidence="10">
    <location>
        <begin position="147"/>
        <end position="300"/>
    </location>
</feature>
<dbReference type="GO" id="GO:0030688">
    <property type="term" value="C:preribosome, small subunit precursor"/>
    <property type="evidence" value="ECO:0007669"/>
    <property type="project" value="TreeGrafter"/>
</dbReference>
<evidence type="ECO:0000256" key="1">
    <source>
        <dbReference type="ARBA" id="ARBA00002773"/>
    </source>
</evidence>
<comment type="caution">
    <text evidence="11">The sequence shown here is derived from an EMBL/GenBank/DDBJ whole genome shotgun (WGS) entry which is preliminary data.</text>
</comment>
<evidence type="ECO:0000256" key="2">
    <source>
        <dbReference type="ARBA" id="ARBA00004604"/>
    </source>
</evidence>
<keyword evidence="12" id="KW-1185">Reference proteome</keyword>
<reference evidence="11" key="1">
    <citation type="journal article" date="2023" name="Access Microbiol">
        <title>De-novo genome assembly for Akanthomyces muscarius, a biocontrol agent of insect agricultural pests.</title>
        <authorList>
            <person name="Erdos Z."/>
            <person name="Studholme D.J."/>
            <person name="Raymond B."/>
            <person name="Sharma M."/>
        </authorList>
    </citation>
    <scope>NUCLEOTIDE SEQUENCE</scope>
    <source>
        <strain evidence="11">Ve6</strain>
    </source>
</reference>
<comment type="similarity">
    <text evidence="3">Belongs to the EFG1 family.</text>
</comment>
<comment type="function">
    <text evidence="1">Involved in rRNA processing.</text>
</comment>
<evidence type="ECO:0000256" key="9">
    <source>
        <dbReference type="SAM" id="Coils"/>
    </source>
</evidence>
<evidence type="ECO:0000256" key="7">
    <source>
        <dbReference type="ARBA" id="ARBA00023054"/>
    </source>
</evidence>
<proteinExistence type="inferred from homology"/>
<organism evidence="11 12">
    <name type="scientific">Akanthomyces muscarius</name>
    <name type="common">Entomopathogenic fungus</name>
    <name type="synonym">Lecanicillium muscarium</name>
    <dbReference type="NCBI Taxonomy" id="2231603"/>
    <lineage>
        <taxon>Eukaryota</taxon>
        <taxon>Fungi</taxon>
        <taxon>Dikarya</taxon>
        <taxon>Ascomycota</taxon>
        <taxon>Pezizomycotina</taxon>
        <taxon>Sordariomycetes</taxon>
        <taxon>Hypocreomycetidae</taxon>
        <taxon>Hypocreales</taxon>
        <taxon>Cordycipitaceae</taxon>
        <taxon>Akanthomyces</taxon>
    </lineage>
</organism>
<feature type="compositionally biased region" description="Acidic residues" evidence="10">
    <location>
        <begin position="154"/>
        <end position="165"/>
    </location>
</feature>
<dbReference type="PANTHER" id="PTHR33911:SF1">
    <property type="entry name" value="RRNA-PROCESSING PROTEIN EFG1"/>
    <property type="match status" value="1"/>
</dbReference>
<dbReference type="GeneID" id="80895957"/>
<sequence length="300" mass="34297">MDENRRNRGQGGSKRQTYSTGRHKAKQGSAEWAKKRTRSIQRMMSRNADIPANKRNEMERELVAHENTIADKSFQRRRSAMISKYHMVRFFERKKASRLVKQLKRKLEAATDDEERSRLQADLHIAEVDEAYTMHHPHAETYISLYGNAKKDGDEDDDDKDDDKDDEKKTPAAKAALAAERPPMWKVVEMTMEEGPDALKQLRERRSATGDDNESASHPRPRNTKPPHQRERMANVIAKQNHSKSADKPTGDSKAASATAGEHQNGAKMGGLNRRERRRIMRETMASADKDDDEGGFFEI</sequence>
<evidence type="ECO:0000256" key="3">
    <source>
        <dbReference type="ARBA" id="ARBA00006916"/>
    </source>
</evidence>
<dbReference type="AlphaFoldDB" id="A0A9W8QKE5"/>
<evidence type="ECO:0000256" key="5">
    <source>
        <dbReference type="ARBA" id="ARBA00019827"/>
    </source>
</evidence>
<dbReference type="EMBL" id="JAJHUN010000006">
    <property type="protein sequence ID" value="KAJ4158265.1"/>
    <property type="molecule type" value="Genomic_DNA"/>
</dbReference>
<protein>
    <recommendedName>
        <fullName evidence="4">rRNA-processing protein EFG1</fullName>
    </recommendedName>
    <alternativeName>
        <fullName evidence="5">rRNA-processing protein efg1</fullName>
    </alternativeName>
</protein>
<dbReference type="RefSeq" id="XP_056056632.1">
    <property type="nucleotide sequence ID" value="XM_056202029.1"/>
</dbReference>
<feature type="compositionally biased region" description="Acidic residues" evidence="10">
    <location>
        <begin position="290"/>
        <end position="300"/>
    </location>
</feature>
<dbReference type="InterPro" id="IPR019310">
    <property type="entry name" value="Efg1"/>
</dbReference>
<dbReference type="InterPro" id="IPR050786">
    <property type="entry name" value="EFG1_rRNA-proc"/>
</dbReference>
<dbReference type="GO" id="GO:0005730">
    <property type="term" value="C:nucleolus"/>
    <property type="evidence" value="ECO:0007669"/>
    <property type="project" value="UniProtKB-SubCell"/>
</dbReference>